<evidence type="ECO:0000259" key="1">
    <source>
        <dbReference type="Pfam" id="PF13309"/>
    </source>
</evidence>
<proteinExistence type="predicted"/>
<dbReference type="InterPro" id="IPR039446">
    <property type="entry name" value="DauR-like"/>
</dbReference>
<dbReference type="PANTHER" id="PTHR35568">
    <property type="entry name" value="TRANSCRIPTIONAL REGULATOR DAUR"/>
    <property type="match status" value="1"/>
</dbReference>
<dbReference type="Pfam" id="PF13309">
    <property type="entry name" value="HTH_22"/>
    <property type="match status" value="1"/>
</dbReference>
<dbReference type="PANTHER" id="PTHR35568:SF1">
    <property type="entry name" value="TRANSCRIPTIONAL REGULATOR DAUR"/>
    <property type="match status" value="1"/>
</dbReference>
<dbReference type="AlphaFoldDB" id="A0A3B0SQ50"/>
<evidence type="ECO:0000313" key="2">
    <source>
        <dbReference type="EMBL" id="VAW07945.1"/>
    </source>
</evidence>
<dbReference type="InterPro" id="IPR039445">
    <property type="entry name" value="DauR-like_HTH"/>
</dbReference>
<accession>A0A3B0SQ50</accession>
<protein>
    <recommendedName>
        <fullName evidence="1">Transcriptional regulator DauR-like HTH domain-containing protein</fullName>
    </recommendedName>
</protein>
<feature type="domain" description="Transcriptional regulator DauR-like HTH" evidence="1">
    <location>
        <begin position="47"/>
        <end position="108"/>
    </location>
</feature>
<reference evidence="2" key="1">
    <citation type="submission" date="2018-06" db="EMBL/GenBank/DDBJ databases">
        <authorList>
            <person name="Zhirakovskaya E."/>
        </authorList>
    </citation>
    <scope>NUCLEOTIDE SEQUENCE</scope>
</reference>
<name>A0A3B0SQ50_9ZZZZ</name>
<gene>
    <name evidence="2" type="ORF">MNBD_ACTINO02-2836</name>
</gene>
<organism evidence="2">
    <name type="scientific">hydrothermal vent metagenome</name>
    <dbReference type="NCBI Taxonomy" id="652676"/>
    <lineage>
        <taxon>unclassified sequences</taxon>
        <taxon>metagenomes</taxon>
        <taxon>ecological metagenomes</taxon>
    </lineage>
</organism>
<dbReference type="EMBL" id="UOEK01000429">
    <property type="protein sequence ID" value="VAW07945.1"/>
    <property type="molecule type" value="Genomic_DNA"/>
</dbReference>
<sequence length="113" mass="12417">MKAVNPIAEALGAEILPPEQSQPGDIPLRWEGTDVAVVRLTGLEGALDHMIASIEKELGAPLAEMSREKKQQAVGILESRGAFRMRKSIDDVADRMQVSRITVYNYLNTVNKT</sequence>